<sequence>MKVLFFRSEPVNISGLPSIEIINVPIFTPFCVDYSIELDNFESVAFTSKNAIRCCKDINRIKSMKVFSIGPATASELQKHGIESIIPDKFDSENLGKTIINYGVKSLVSFRSKKANDTLRNILSDKIKYEEIYNYDIILNEEMLKKAKEFLDCNVDVVVLTSSEIARVTSPYLKKCYKIISIGPVTSSTLKKNRPDLEIIDSKKYDLEGIIEILVGLDSD</sequence>
<dbReference type="SUPFAM" id="SSF69618">
    <property type="entry name" value="HemD-like"/>
    <property type="match status" value="1"/>
</dbReference>
<organism evidence="2 3">
    <name type="scientific">Candidatus Acidianus copahuensis</name>
    <dbReference type="NCBI Taxonomy" id="1160895"/>
    <lineage>
        <taxon>Archaea</taxon>
        <taxon>Thermoproteota</taxon>
        <taxon>Thermoprotei</taxon>
        <taxon>Sulfolobales</taxon>
        <taxon>Sulfolobaceae</taxon>
        <taxon>Acidianus</taxon>
    </lineage>
</organism>
<dbReference type="InterPro" id="IPR036108">
    <property type="entry name" value="4pyrrol_syn_uPrphyn_synt_sf"/>
</dbReference>
<dbReference type="STRING" id="1160895.CM19_08745"/>
<dbReference type="Proteomes" id="UP000024332">
    <property type="component" value="Unassembled WGS sequence"/>
</dbReference>
<keyword evidence="3" id="KW-1185">Reference proteome</keyword>
<proteinExistence type="predicted"/>
<dbReference type="RefSeq" id="WP_048099985.1">
    <property type="nucleotide sequence ID" value="NZ_JFZT01000047.1"/>
</dbReference>
<protein>
    <submittedName>
        <fullName evidence="2">Uroporphyrinogen III synthase</fullName>
    </submittedName>
</protein>
<dbReference type="AlphaFoldDB" id="A0A031LM28"/>
<dbReference type="OrthoDB" id="36223at2157"/>
<dbReference type="GO" id="GO:0004852">
    <property type="term" value="F:uroporphyrinogen-III synthase activity"/>
    <property type="evidence" value="ECO:0007669"/>
    <property type="project" value="InterPro"/>
</dbReference>
<feature type="domain" description="Tetrapyrrole biosynthesis uroporphyrinogen III synthase" evidence="1">
    <location>
        <begin position="37"/>
        <end position="211"/>
    </location>
</feature>
<accession>A0A031LM28</accession>
<dbReference type="Pfam" id="PF02602">
    <property type="entry name" value="HEM4"/>
    <property type="match status" value="1"/>
</dbReference>
<evidence type="ECO:0000313" key="2">
    <source>
        <dbReference type="EMBL" id="EZQ03802.1"/>
    </source>
</evidence>
<name>A0A031LM28_9CREN</name>
<gene>
    <name evidence="2" type="ORF">CM19_08745</name>
</gene>
<dbReference type="EMBL" id="JFZT01000047">
    <property type="protein sequence ID" value="EZQ03802.1"/>
    <property type="molecule type" value="Genomic_DNA"/>
</dbReference>
<comment type="caution">
    <text evidence="2">The sequence shown here is derived from an EMBL/GenBank/DDBJ whole genome shotgun (WGS) entry which is preliminary data.</text>
</comment>
<dbReference type="CDD" id="cd06578">
    <property type="entry name" value="HemD"/>
    <property type="match status" value="1"/>
</dbReference>
<dbReference type="Gene3D" id="3.40.50.10090">
    <property type="match status" value="2"/>
</dbReference>
<dbReference type="GO" id="GO:0033014">
    <property type="term" value="P:tetrapyrrole biosynthetic process"/>
    <property type="evidence" value="ECO:0007669"/>
    <property type="project" value="InterPro"/>
</dbReference>
<evidence type="ECO:0000259" key="1">
    <source>
        <dbReference type="Pfam" id="PF02602"/>
    </source>
</evidence>
<evidence type="ECO:0000313" key="3">
    <source>
        <dbReference type="Proteomes" id="UP000024332"/>
    </source>
</evidence>
<reference evidence="2 3" key="1">
    <citation type="submission" date="2014-03" db="EMBL/GenBank/DDBJ databases">
        <title>Draft genome sequence of the novel thermoacidophilic archaea Acidianus copahuensis ALE1 strain, isolated from Copahue volcanic area in Neuquen Argentina.</title>
        <authorList>
            <person name="Urbieta M.S."/>
            <person name="Rascovan N."/>
            <person name="Castro C."/>
            <person name="Revale S."/>
            <person name="Giaveno M.A."/>
            <person name="Vazquez M.P."/>
            <person name="Donati E.R."/>
        </authorList>
    </citation>
    <scope>NUCLEOTIDE SEQUENCE [LARGE SCALE GENOMIC DNA]</scope>
    <source>
        <strain evidence="2 3">ALE1</strain>
    </source>
</reference>
<dbReference type="InterPro" id="IPR003754">
    <property type="entry name" value="4pyrrol_synth_uPrphyn_synth"/>
</dbReference>